<keyword evidence="4" id="KW-1185">Reference proteome</keyword>
<dbReference type="AlphaFoldDB" id="A0AA88HKC9"/>
<feature type="coiled-coil region" evidence="1">
    <location>
        <begin position="210"/>
        <end position="274"/>
    </location>
</feature>
<reference evidence="3" key="1">
    <citation type="submission" date="2023-07" db="EMBL/GenBank/DDBJ databases">
        <title>Chromosome-level genome assembly of Artemia franciscana.</title>
        <authorList>
            <person name="Jo E."/>
        </authorList>
    </citation>
    <scope>NUCLEOTIDE SEQUENCE</scope>
    <source>
        <tissue evidence="3">Whole body</tissue>
    </source>
</reference>
<feature type="region of interest" description="Disordered" evidence="2">
    <location>
        <begin position="1"/>
        <end position="25"/>
    </location>
</feature>
<evidence type="ECO:0000256" key="2">
    <source>
        <dbReference type="SAM" id="MobiDB-lite"/>
    </source>
</evidence>
<sequence length="457" mass="54568">MRRVNCPIHSTHDSKYREDSQQRSCPRLKGFHGRSRGGSLRQLRSMTAQEFIDNSLRSLPGCRSLIALDGEDRRIIELMATRRLTQAESERKAREVRLFWEEDRGNAIYARQLRSEERRQHIAEQRKQEAAENAKRYAIALENYQLFREELISLLKEKEERAERLAQEMKQWKIEKLRERHQRWLLRQEQVQSARSDLEDMESNSRSVVLRKLEERLKQADERKKSLEEEHKRRLLLANQQEESRFQERRKQIEEQIEASLTELKESLKEKQKKVTQHYSHQLGFKEQELSLRRQKQHEKLMRAQEFLEELKNGMEKWRQHVTDIQEITTRRAQQSAAERIARRKKILEEDRNAKELAHKQKMKQLKAEEKGREKAIREQLNAKEKRVSDLVSTRDRMIQQGRQVAITTATIRDHLKQELCLDTFDRRAARVIMENKVTQKSPVVSSPVNESTLFLG</sequence>
<name>A0AA88HKC9_ARTSF</name>
<evidence type="ECO:0000313" key="3">
    <source>
        <dbReference type="EMBL" id="KAK2706462.1"/>
    </source>
</evidence>
<feature type="compositionally biased region" description="Basic and acidic residues" evidence="2">
    <location>
        <begin position="10"/>
        <end position="21"/>
    </location>
</feature>
<feature type="coiled-coil region" evidence="1">
    <location>
        <begin position="113"/>
        <end position="182"/>
    </location>
</feature>
<dbReference type="Pfam" id="PF15558">
    <property type="entry name" value="DUF4659"/>
    <property type="match status" value="1"/>
</dbReference>
<organism evidence="3 4">
    <name type="scientific">Artemia franciscana</name>
    <name type="common">Brine shrimp</name>
    <name type="synonym">Artemia sanfranciscana</name>
    <dbReference type="NCBI Taxonomy" id="6661"/>
    <lineage>
        <taxon>Eukaryota</taxon>
        <taxon>Metazoa</taxon>
        <taxon>Ecdysozoa</taxon>
        <taxon>Arthropoda</taxon>
        <taxon>Crustacea</taxon>
        <taxon>Branchiopoda</taxon>
        <taxon>Anostraca</taxon>
        <taxon>Artemiidae</taxon>
        <taxon>Artemia</taxon>
    </lineage>
</organism>
<evidence type="ECO:0000313" key="4">
    <source>
        <dbReference type="Proteomes" id="UP001187531"/>
    </source>
</evidence>
<evidence type="ECO:0000256" key="1">
    <source>
        <dbReference type="SAM" id="Coils"/>
    </source>
</evidence>
<dbReference type="PANTHER" id="PTHR33663:SF2">
    <property type="entry name" value="COILED-COIL DOMAIN-CONTAINING PROTEIN 177"/>
    <property type="match status" value="1"/>
</dbReference>
<proteinExistence type="predicted"/>
<dbReference type="PANTHER" id="PTHR33663">
    <property type="entry name" value="COILED-COIL DOMAIN-CONTAINING PROTEIN 177"/>
    <property type="match status" value="1"/>
</dbReference>
<gene>
    <name evidence="3" type="ORF">QYM36_016488</name>
</gene>
<comment type="caution">
    <text evidence="3">The sequence shown here is derived from an EMBL/GenBank/DDBJ whole genome shotgun (WGS) entry which is preliminary data.</text>
</comment>
<dbReference type="EMBL" id="JAVRJZ010000020">
    <property type="protein sequence ID" value="KAK2706462.1"/>
    <property type="molecule type" value="Genomic_DNA"/>
</dbReference>
<dbReference type="InterPro" id="IPR029090">
    <property type="entry name" value="DUF4659"/>
</dbReference>
<keyword evidence="1" id="KW-0175">Coiled coil</keyword>
<accession>A0AA88HKC9</accession>
<dbReference type="Proteomes" id="UP001187531">
    <property type="component" value="Unassembled WGS sequence"/>
</dbReference>
<protein>
    <submittedName>
        <fullName evidence="3">Uncharacterized protein</fullName>
    </submittedName>
</protein>